<feature type="coiled-coil region" evidence="1">
    <location>
        <begin position="465"/>
        <end position="499"/>
    </location>
</feature>
<dbReference type="OrthoDB" id="5314201at2759"/>
<proteinExistence type="predicted"/>
<gene>
    <name evidence="3" type="ORF">EJ02DRAFT_393285</name>
</gene>
<sequence length="517" mass="58681">MAEEQAAHHLLNVLEERGLNVDLDKILLGFEDAETKHASAAWVEEYLHEDTLLTKEELELYQTLRKKNLLHQYEDEGDPIRPILDNEIASAIESLQSSTAAIEEQCKVLEVQRDALMKLKALDRPNLDVEHARNERRRKEGQEKARLDVSVDDFVASVTEQLADTQREVDAEKSTMRSYLSERLTSDDQILSRLPGLVTQIVTEATVSEDEKSIEQWCKAIISYRSAEIKARVDTVYLNSVSSNSQNGSPDESEDEVKERKVALQAELEELHSEIASVVEMVVEHEIRKPMTDMKERKDRERTHARTAWLNYVLSTLDYMGKRLDMVTASTKDSDEFQQAVSHVQAVAAKRMADMHAAAPKAALRRMTSDTSAFTPLVKLKPAKTLDLPVALQDALRYAGISFSQDSLESLQDSLLHAQHEREKKLQEHYESTATSAHDRLAERSSKADVDLRTISNALYMHTPFQQVSLANPKLEEQLRSMERELEEKERQLLDAEGSELSLSDAKVRAFIAKYGR</sequence>
<reference evidence="3" key="1">
    <citation type="journal article" date="2020" name="Stud. Mycol.">
        <title>101 Dothideomycetes genomes: a test case for predicting lifestyles and emergence of pathogens.</title>
        <authorList>
            <person name="Haridas S."/>
            <person name="Albert R."/>
            <person name="Binder M."/>
            <person name="Bloem J."/>
            <person name="Labutti K."/>
            <person name="Salamov A."/>
            <person name="Andreopoulos B."/>
            <person name="Baker S."/>
            <person name="Barry K."/>
            <person name="Bills G."/>
            <person name="Bluhm B."/>
            <person name="Cannon C."/>
            <person name="Castanera R."/>
            <person name="Culley D."/>
            <person name="Daum C."/>
            <person name="Ezra D."/>
            <person name="Gonzalez J."/>
            <person name="Henrissat B."/>
            <person name="Kuo A."/>
            <person name="Liang C."/>
            <person name="Lipzen A."/>
            <person name="Lutzoni F."/>
            <person name="Magnuson J."/>
            <person name="Mondo S."/>
            <person name="Nolan M."/>
            <person name="Ohm R."/>
            <person name="Pangilinan J."/>
            <person name="Park H.-J."/>
            <person name="Ramirez L."/>
            <person name="Alfaro M."/>
            <person name="Sun H."/>
            <person name="Tritt A."/>
            <person name="Yoshinaga Y."/>
            <person name="Zwiers L.-H."/>
            <person name="Turgeon B."/>
            <person name="Goodwin S."/>
            <person name="Spatafora J."/>
            <person name="Crous P."/>
            <person name="Grigoriev I."/>
        </authorList>
    </citation>
    <scope>NUCLEOTIDE SEQUENCE</scope>
    <source>
        <strain evidence="3">CBS 161.51</strain>
    </source>
</reference>
<keyword evidence="1" id="KW-0175">Coiled coil</keyword>
<evidence type="ECO:0000256" key="2">
    <source>
        <dbReference type="SAM" id="MobiDB-lite"/>
    </source>
</evidence>
<evidence type="ECO:0000313" key="4">
    <source>
        <dbReference type="Proteomes" id="UP000800038"/>
    </source>
</evidence>
<dbReference type="EMBL" id="ML976001">
    <property type="protein sequence ID" value="KAF1946868.1"/>
    <property type="molecule type" value="Genomic_DNA"/>
</dbReference>
<keyword evidence="4" id="KW-1185">Reference proteome</keyword>
<protein>
    <recommendedName>
        <fullName evidence="5">HAUS augmin-like complex subunit 3 N-terminal domain-containing protein</fullName>
    </recommendedName>
</protein>
<accession>A0A6A5T3W2</accession>
<name>A0A6A5T3W2_9PLEO</name>
<dbReference type="Proteomes" id="UP000800038">
    <property type="component" value="Unassembled WGS sequence"/>
</dbReference>
<evidence type="ECO:0000256" key="1">
    <source>
        <dbReference type="SAM" id="Coils"/>
    </source>
</evidence>
<organism evidence="3 4">
    <name type="scientific">Clathrospora elynae</name>
    <dbReference type="NCBI Taxonomy" id="706981"/>
    <lineage>
        <taxon>Eukaryota</taxon>
        <taxon>Fungi</taxon>
        <taxon>Dikarya</taxon>
        <taxon>Ascomycota</taxon>
        <taxon>Pezizomycotina</taxon>
        <taxon>Dothideomycetes</taxon>
        <taxon>Pleosporomycetidae</taxon>
        <taxon>Pleosporales</taxon>
        <taxon>Diademaceae</taxon>
        <taxon>Clathrospora</taxon>
    </lineage>
</organism>
<evidence type="ECO:0008006" key="5">
    <source>
        <dbReference type="Google" id="ProtNLM"/>
    </source>
</evidence>
<dbReference type="AlphaFoldDB" id="A0A6A5T3W2"/>
<feature type="region of interest" description="Disordered" evidence="2">
    <location>
        <begin position="241"/>
        <end position="260"/>
    </location>
</feature>
<feature type="compositionally biased region" description="Polar residues" evidence="2">
    <location>
        <begin position="241"/>
        <end position="250"/>
    </location>
</feature>
<evidence type="ECO:0000313" key="3">
    <source>
        <dbReference type="EMBL" id="KAF1946868.1"/>
    </source>
</evidence>